<feature type="domain" description="NAB" evidence="4">
    <location>
        <begin position="11"/>
        <end position="91"/>
    </location>
</feature>
<feature type="region of interest" description="Disordered" evidence="3">
    <location>
        <begin position="449"/>
        <end position="514"/>
    </location>
</feature>
<feature type="region of interest" description="Disordered" evidence="3">
    <location>
        <begin position="297"/>
        <end position="319"/>
    </location>
</feature>
<evidence type="ECO:0000259" key="4">
    <source>
        <dbReference type="PROSITE" id="PS51774"/>
    </source>
</evidence>
<evidence type="ECO:0000313" key="6">
    <source>
        <dbReference type="Proteomes" id="UP001346149"/>
    </source>
</evidence>
<reference evidence="5 6" key="1">
    <citation type="journal article" date="2023" name="Hortic Res">
        <title>Pangenome of water caltrop reveals structural variations and asymmetric subgenome divergence after allopolyploidization.</title>
        <authorList>
            <person name="Zhang X."/>
            <person name="Chen Y."/>
            <person name="Wang L."/>
            <person name="Yuan Y."/>
            <person name="Fang M."/>
            <person name="Shi L."/>
            <person name="Lu R."/>
            <person name="Comes H.P."/>
            <person name="Ma Y."/>
            <person name="Chen Y."/>
            <person name="Huang G."/>
            <person name="Zhou Y."/>
            <person name="Zheng Z."/>
            <person name="Qiu Y."/>
        </authorList>
    </citation>
    <scope>NUCLEOTIDE SEQUENCE [LARGE SCALE GENOMIC DNA]</scope>
    <source>
        <strain evidence="5">F231</strain>
    </source>
</reference>
<dbReference type="Proteomes" id="UP001346149">
    <property type="component" value="Unassembled WGS sequence"/>
</dbReference>
<gene>
    <name evidence="5" type="ORF">SAY86_028949</name>
</gene>
<evidence type="ECO:0000256" key="3">
    <source>
        <dbReference type="SAM" id="MobiDB-lite"/>
    </source>
</evidence>
<keyword evidence="1 2" id="KW-0175">Coiled coil</keyword>
<dbReference type="EMBL" id="JAXQNO010000006">
    <property type="protein sequence ID" value="KAK4796623.1"/>
    <property type="molecule type" value="Genomic_DNA"/>
</dbReference>
<dbReference type="PROSITE" id="PS51774">
    <property type="entry name" value="NAB"/>
    <property type="match status" value="1"/>
</dbReference>
<dbReference type="PANTHER" id="PTHR31631">
    <property type="entry name" value="PROTEIN NETWORKED 2D"/>
    <property type="match status" value="1"/>
</dbReference>
<dbReference type="AlphaFoldDB" id="A0AAN7RGW7"/>
<evidence type="ECO:0000256" key="1">
    <source>
        <dbReference type="ARBA" id="ARBA00023054"/>
    </source>
</evidence>
<dbReference type="InterPro" id="IPR011684">
    <property type="entry name" value="NAB"/>
</dbReference>
<dbReference type="InterPro" id="IPR056888">
    <property type="entry name" value="NET2A-D/KIP1-like_dom"/>
</dbReference>
<proteinExistence type="predicted"/>
<sequence>MTTQTATSSTNSWRWASRIRTKQSKWLNQSLQDMEGNVNSMLNIIDHDGDSFARRAEMYYRKRPELVAFVKESYKTYHSLAERYDSLSKELQNANHKIAAAFPEEVQFDEDDDVEEEAEDIISRKFDCFPEKSGIPKVSHVLEKDSKCAALRDAQRSQIPSNAQTLEVPSSGISKEALEEKDRLQKEIMSLQKENESLKSAYERENQKYLEMERQIMELQQKVGCLQDDVSIVMEDNETRMSTAATALKSCQEALINLQERYQQSQEEVRTEDKKIHEAYEEFKALSGVSVSREVGQAKYNEEKNSSGRDNEEKEREENDCKVTVIELAENLDNLVDMIVNSESGASSQATDIRRLRSEVAILQAHIDALKEEKNSTVNSSEKVHEKLKELEEEVERMKNLKQHIALQCQSLLTHFVEAAGDISNLSEKLESLDLDEEIEMEGHLKEARAESYEKHDDQEIRRHQDTHVHEGDMREEEESKEDDVQTFQDGIKSRQQEHSALSGPNSDFDALSEKPHELVPPYKEEKHDLFDRVPETTNQEFSEGGEEDDQPNWKKLFLNGLDDRERMLLDEYTSVLRSYKDVKNKLRELEKKNQDGLLELSMEARGENVKKEEELGSFRQRLGDAPSMIATDEPNDDIMPTALGRQPLYKLLFLHNDGFPRTIKYNDGGKALAIPSIKEKLRVEIDELLEENLKFWLRFSTSIHKIKKFQIKFQGLRGEIVMLKDAQKHNECNANAISRIWATQKHLKETQAEVNLWIENNELMNEQLRSRSSTLSCILAEISSVLEVDPKLGGDDIITKKQVTTFQTEVLNMREENQKIECELRGGLHCAKKLQTKIGKTLTKLDKDLGILASKKQKTNQAKNNNSSSRYRISFRSLLFGAKQKKQKPSKFTCASPVLQKQRSEMRLTGLST</sequence>
<organism evidence="5 6">
    <name type="scientific">Trapa natans</name>
    <name type="common">Water chestnut</name>
    <dbReference type="NCBI Taxonomy" id="22666"/>
    <lineage>
        <taxon>Eukaryota</taxon>
        <taxon>Viridiplantae</taxon>
        <taxon>Streptophyta</taxon>
        <taxon>Embryophyta</taxon>
        <taxon>Tracheophyta</taxon>
        <taxon>Spermatophyta</taxon>
        <taxon>Magnoliopsida</taxon>
        <taxon>eudicotyledons</taxon>
        <taxon>Gunneridae</taxon>
        <taxon>Pentapetalae</taxon>
        <taxon>rosids</taxon>
        <taxon>malvids</taxon>
        <taxon>Myrtales</taxon>
        <taxon>Lythraceae</taxon>
        <taxon>Trapa</taxon>
    </lineage>
</organism>
<dbReference type="Pfam" id="PF25014">
    <property type="entry name" value="NET2A"/>
    <property type="match status" value="1"/>
</dbReference>
<protein>
    <recommendedName>
        <fullName evidence="4">NAB domain-containing protein</fullName>
    </recommendedName>
</protein>
<feature type="coiled-coil region" evidence="2">
    <location>
        <begin position="174"/>
        <end position="282"/>
    </location>
</feature>
<keyword evidence="6" id="KW-1185">Reference proteome</keyword>
<dbReference type="PANTHER" id="PTHR31631:SF3">
    <property type="entry name" value="PROTEIN NETWORKED 2B"/>
    <property type="match status" value="1"/>
</dbReference>
<dbReference type="Pfam" id="PF24918">
    <property type="entry name" value="NET2A_C"/>
    <property type="match status" value="1"/>
</dbReference>
<comment type="caution">
    <text evidence="5">The sequence shown here is derived from an EMBL/GenBank/DDBJ whole genome shotgun (WGS) entry which is preliminary data.</text>
</comment>
<feature type="compositionally biased region" description="Basic and acidic residues" evidence="3">
    <location>
        <begin position="449"/>
        <end position="473"/>
    </location>
</feature>
<dbReference type="InterPro" id="IPR056889">
    <property type="entry name" value="NET2A-D/KIP1-like_C"/>
</dbReference>
<accession>A0AAN7RGW7</accession>
<feature type="compositionally biased region" description="Basic and acidic residues" evidence="3">
    <location>
        <begin position="300"/>
        <end position="319"/>
    </location>
</feature>
<evidence type="ECO:0000313" key="5">
    <source>
        <dbReference type="EMBL" id="KAK4796623.1"/>
    </source>
</evidence>
<dbReference type="GO" id="GO:0003779">
    <property type="term" value="F:actin binding"/>
    <property type="evidence" value="ECO:0007669"/>
    <property type="project" value="InterPro"/>
</dbReference>
<feature type="coiled-coil region" evidence="2">
    <location>
        <begin position="353"/>
        <end position="408"/>
    </location>
</feature>
<dbReference type="Pfam" id="PF07765">
    <property type="entry name" value="KIP1"/>
    <property type="match status" value="1"/>
</dbReference>
<evidence type="ECO:0000256" key="2">
    <source>
        <dbReference type="SAM" id="Coils"/>
    </source>
</evidence>
<name>A0AAN7RGW7_TRANT</name>
<feature type="coiled-coil region" evidence="2">
    <location>
        <begin position="573"/>
        <end position="600"/>
    </location>
</feature>